<keyword evidence="3" id="KW-1185">Reference proteome</keyword>
<proteinExistence type="predicted"/>
<dbReference type="Proteomes" id="UP000801428">
    <property type="component" value="Unassembled WGS sequence"/>
</dbReference>
<dbReference type="AlphaFoldDB" id="A0A9P4TKP3"/>
<protein>
    <submittedName>
        <fullName evidence="2">Uncharacterized protein</fullName>
    </submittedName>
</protein>
<dbReference type="OrthoDB" id="5238363at2759"/>
<sequence length="395" mass="44853">MPSVVYRLSKLQLSTFKASYSPLYTTTLTPNYIAANTQHPLSALQRRRQQERKKEGLWWNATNGLEISRSGCVRTWARRRMRQAFLEELKAKGYDETGKLVRVAPMQDRPEIMNVLRRGHSIDLKGTLRLHGSEALIPAKFEAVKKEMREIIEALLQGSVDIALGFMDEGKTTSRLKKNSGLVKNDLYAAQGHFAPLPPPTQQELQRSPTQQELRRLKQQQRSLTKDSRISQQSAHAGMRSQPRPRRRQERTPAVGEEPDVVKPVPRDPNAPPVKAVFFSRTESKEAESAAMTTTLEGLLGHPQPSFISRRRSPPQAGETKHEETQHGIDKDEPASSMPRVKPQAVPSEAVPRIKRVSFTDRARTRRVAFPDPTPAIQRRASFYLKEAKIIKLRW</sequence>
<evidence type="ECO:0000256" key="1">
    <source>
        <dbReference type="SAM" id="MobiDB-lite"/>
    </source>
</evidence>
<accession>A0A9P4TKP3</accession>
<dbReference type="EMBL" id="SWKU01000003">
    <property type="protein sequence ID" value="KAF3008970.1"/>
    <property type="molecule type" value="Genomic_DNA"/>
</dbReference>
<evidence type="ECO:0000313" key="3">
    <source>
        <dbReference type="Proteomes" id="UP000801428"/>
    </source>
</evidence>
<name>A0A9P4TKP3_CURKU</name>
<feature type="region of interest" description="Disordered" evidence="1">
    <location>
        <begin position="192"/>
        <end position="354"/>
    </location>
</feature>
<reference evidence="2" key="1">
    <citation type="submission" date="2019-04" db="EMBL/GenBank/DDBJ databases">
        <title>Sequencing of skin fungus with MAO and IRED activity.</title>
        <authorList>
            <person name="Marsaioli A.J."/>
            <person name="Bonatto J.M.C."/>
            <person name="Reis Junior O."/>
        </authorList>
    </citation>
    <scope>NUCLEOTIDE SEQUENCE</scope>
    <source>
        <strain evidence="2">30M1</strain>
    </source>
</reference>
<evidence type="ECO:0000313" key="2">
    <source>
        <dbReference type="EMBL" id="KAF3008970.1"/>
    </source>
</evidence>
<organism evidence="2 3">
    <name type="scientific">Curvularia kusanoi</name>
    <name type="common">Cochliobolus kusanoi</name>
    <dbReference type="NCBI Taxonomy" id="90978"/>
    <lineage>
        <taxon>Eukaryota</taxon>
        <taxon>Fungi</taxon>
        <taxon>Dikarya</taxon>
        <taxon>Ascomycota</taxon>
        <taxon>Pezizomycotina</taxon>
        <taxon>Dothideomycetes</taxon>
        <taxon>Pleosporomycetidae</taxon>
        <taxon>Pleosporales</taxon>
        <taxon>Pleosporineae</taxon>
        <taxon>Pleosporaceae</taxon>
        <taxon>Curvularia</taxon>
    </lineage>
</organism>
<comment type="caution">
    <text evidence="2">The sequence shown here is derived from an EMBL/GenBank/DDBJ whole genome shotgun (WGS) entry which is preliminary data.</text>
</comment>
<gene>
    <name evidence="2" type="ORF">E8E13_011474</name>
</gene>
<feature type="compositionally biased region" description="Basic and acidic residues" evidence="1">
    <location>
        <begin position="319"/>
        <end position="334"/>
    </location>
</feature>